<keyword evidence="1" id="KW-0732">Signal</keyword>
<comment type="caution">
    <text evidence="2">The sequence shown here is derived from an EMBL/GenBank/DDBJ whole genome shotgun (WGS) entry which is preliminary data.</text>
</comment>
<name>A0A939B6S7_9BACT</name>
<protein>
    <submittedName>
        <fullName evidence="2">Uncharacterized protein</fullName>
    </submittedName>
</protein>
<reference evidence="2" key="1">
    <citation type="submission" date="2020-08" db="EMBL/GenBank/DDBJ databases">
        <authorList>
            <person name="Cejkova D."/>
            <person name="Kubasova T."/>
            <person name="Jahodarova E."/>
            <person name="Rychlik I."/>
        </authorList>
    </citation>
    <scope>NUCLEOTIDE SEQUENCE</scope>
    <source>
        <strain evidence="2">An824</strain>
    </source>
</reference>
<gene>
    <name evidence="2" type="ORF">H6A34_11975</name>
</gene>
<evidence type="ECO:0000313" key="2">
    <source>
        <dbReference type="EMBL" id="MBM6674589.1"/>
    </source>
</evidence>
<reference evidence="2" key="2">
    <citation type="journal article" date="2021" name="Sci. Rep.">
        <title>The distribution of antibiotic resistance genes in chicken gut microbiota commensals.</title>
        <authorList>
            <person name="Juricova H."/>
            <person name="Matiasovicova J."/>
            <person name="Kubasova T."/>
            <person name="Cejkova D."/>
            <person name="Rychlik I."/>
        </authorList>
    </citation>
    <scope>NUCLEOTIDE SEQUENCE</scope>
    <source>
        <strain evidence="2">An824</strain>
    </source>
</reference>
<dbReference type="AlphaFoldDB" id="A0A939B6S7"/>
<organism evidence="2 3">
    <name type="scientific">Marseilla massiliensis</name>
    <dbReference type="NCBI Taxonomy" id="1841864"/>
    <lineage>
        <taxon>Bacteria</taxon>
        <taxon>Pseudomonadati</taxon>
        <taxon>Bacteroidota</taxon>
        <taxon>Bacteroidia</taxon>
        <taxon>Bacteroidales</taxon>
        <taxon>Prevotellaceae</taxon>
        <taxon>Marseilla</taxon>
    </lineage>
</organism>
<proteinExistence type="predicted"/>
<dbReference type="RefSeq" id="WP_205105709.1">
    <property type="nucleotide sequence ID" value="NZ_JACJJG010000099.1"/>
</dbReference>
<evidence type="ECO:0000256" key="1">
    <source>
        <dbReference type="SAM" id="SignalP"/>
    </source>
</evidence>
<dbReference type="EMBL" id="JACJJG010000099">
    <property type="protein sequence ID" value="MBM6674589.1"/>
    <property type="molecule type" value="Genomic_DNA"/>
</dbReference>
<accession>A0A939B6S7</accession>
<feature type="signal peptide" evidence="1">
    <location>
        <begin position="1"/>
        <end position="20"/>
    </location>
</feature>
<dbReference type="PROSITE" id="PS51257">
    <property type="entry name" value="PROKAR_LIPOPROTEIN"/>
    <property type="match status" value="1"/>
</dbReference>
<evidence type="ECO:0000313" key="3">
    <source>
        <dbReference type="Proteomes" id="UP000706891"/>
    </source>
</evidence>
<feature type="chain" id="PRO_5036978959" evidence="1">
    <location>
        <begin position="21"/>
        <end position="508"/>
    </location>
</feature>
<dbReference type="Proteomes" id="UP000706891">
    <property type="component" value="Unassembled WGS sequence"/>
</dbReference>
<sequence length="508" mass="54841">MKTYAYFLRYALLALPLVCAFALSSCYNDEDGDCPGGNEPVEVRLNVSAQQIGDLNGTRAGGDGLADEHEFMHSLRVYIVNEAGSVMQSFERNPAALEAYSTAASTGDLTNWSSESFELAPGEYTVYAFANFEGHQGFAGGVAQPADNFINTCFEGSTVNTIALNGFTVADPAGKIKFVSDGSGEVVYIPMSASQRITVTANTHDISIGLVRLVGKVQLTVSPDNAEIGQDATVTFSGYSQNVPLMESDQTGATGGNAYIYNTDRSLYGKRDASTGEIPLTGYDPNAGTTYSFYVNETPTPNVEAGEGGFTVTLNTGKTDNDNTGGVMSYESRTSRTDIPRNHVYQLTLRFDNYDLQLNAKAGIRGIGGYLAYVVAVDETTYVVSITYGTWLSIEAALANIDGTSSFTWRADDYNPDGMDDYAATGNSVDIMFSGSASIMTNTYTFYLDASWTDGGNTYNRTYTVIVSVDRDYNDVIDEVIENMGINSTRSSSAVLPYEWLNMVKVKK</sequence>
<keyword evidence="3" id="KW-1185">Reference proteome</keyword>